<dbReference type="SUPFAM" id="SSF102114">
    <property type="entry name" value="Radical SAM enzymes"/>
    <property type="match status" value="1"/>
</dbReference>
<evidence type="ECO:0000256" key="4">
    <source>
        <dbReference type="ARBA" id="ARBA00014281"/>
    </source>
</evidence>
<dbReference type="Proteomes" id="UP000033802">
    <property type="component" value="Segment"/>
</dbReference>
<dbReference type="PIRSF" id="PIRSF000368">
    <property type="entry name" value="NrdG"/>
    <property type="match status" value="1"/>
</dbReference>
<name>A0A0F6TIF6_9CAUD</name>
<comment type="function">
    <text evidence="2">Activation of anaerobic ribonucleoside-triphosphate reductase under anaerobic conditions by generation of an organic free radical, using S-adenosylmethionine and reduced flavodoxin as cosubstrates to produce 5'-deoxy-adenosine.</text>
</comment>
<dbReference type="InterPro" id="IPR001989">
    <property type="entry name" value="Radical_activat_CS"/>
</dbReference>
<gene>
    <name evidence="13" type="primary">pflA</name>
    <name evidence="13" type="ORF">ECTP5_00810</name>
</gene>
<keyword evidence="8 13" id="KW-0560">Oxidoreductase</keyword>
<dbReference type="NCBIfam" id="TIGR02491">
    <property type="entry name" value="NrdG"/>
    <property type="match status" value="1"/>
</dbReference>
<evidence type="ECO:0000313" key="13">
    <source>
        <dbReference type="EMBL" id="AKE45677.1"/>
    </source>
</evidence>
<dbReference type="InterPro" id="IPR012837">
    <property type="entry name" value="NrdG"/>
</dbReference>
<dbReference type="GO" id="GO:0043365">
    <property type="term" value="F:[formate-C-acetyltransferase]-activating enzyme activity"/>
    <property type="evidence" value="ECO:0007669"/>
    <property type="project" value="InterPro"/>
</dbReference>
<keyword evidence="6" id="KW-0949">S-adenosyl-L-methionine</keyword>
<dbReference type="GO" id="GO:0016829">
    <property type="term" value="F:lyase activity"/>
    <property type="evidence" value="ECO:0007669"/>
    <property type="project" value="UniProtKB-KW"/>
</dbReference>
<reference evidence="13 14" key="1">
    <citation type="journal article" date="2015" name="BMC Genomics">
        <title>Analysis of whole genome sequencing for the Escherichia coli O157:H7 typing phages.</title>
        <authorList>
            <person name="Cowley L.A."/>
            <person name="Beckett S.J."/>
            <person name="Chase-Topping M."/>
            <person name="Perry N."/>
            <person name="Dallman T.J."/>
            <person name="Gally D.L."/>
            <person name="Jenkins C."/>
        </authorList>
    </citation>
    <scope>NUCLEOTIDE SEQUENCE [LARGE SCALE GENOMIC DNA]</scope>
</reference>
<evidence type="ECO:0000313" key="14">
    <source>
        <dbReference type="Proteomes" id="UP000033802"/>
    </source>
</evidence>
<keyword evidence="9" id="KW-0408">Iron</keyword>
<dbReference type="GO" id="GO:0051539">
    <property type="term" value="F:4 iron, 4 sulfur cluster binding"/>
    <property type="evidence" value="ECO:0007669"/>
    <property type="project" value="UniProtKB-KW"/>
</dbReference>
<dbReference type="InterPro" id="IPR007197">
    <property type="entry name" value="rSAM"/>
</dbReference>
<dbReference type="SFLD" id="SFLDS00029">
    <property type="entry name" value="Radical_SAM"/>
    <property type="match status" value="1"/>
</dbReference>
<keyword evidence="13" id="KW-0670">Pyruvate</keyword>
<dbReference type="PANTHER" id="PTHR30352:SF2">
    <property type="entry name" value="ANAEROBIC RIBONUCLEOSIDE-TRIPHOSPHATE REDUCTASE-ACTIVATING PROTEIN"/>
    <property type="match status" value="1"/>
</dbReference>
<dbReference type="PROSITE" id="PS01087">
    <property type="entry name" value="RADICAL_ACTIVATING"/>
    <property type="match status" value="1"/>
</dbReference>
<evidence type="ECO:0000256" key="8">
    <source>
        <dbReference type="ARBA" id="ARBA00023002"/>
    </source>
</evidence>
<proteinExistence type="inferred from homology"/>
<accession>A0A0F6TIF6</accession>
<dbReference type="Gene3D" id="3.20.20.70">
    <property type="entry name" value="Aldolase class I"/>
    <property type="match status" value="1"/>
</dbReference>
<evidence type="ECO:0000256" key="7">
    <source>
        <dbReference type="ARBA" id="ARBA00022723"/>
    </source>
</evidence>
<dbReference type="SFLD" id="SFLDF00299">
    <property type="entry name" value="anaerobic_ribonucleoside-triph"/>
    <property type="match status" value="1"/>
</dbReference>
<dbReference type="CDD" id="cd01335">
    <property type="entry name" value="Radical_SAM"/>
    <property type="match status" value="1"/>
</dbReference>
<dbReference type="SFLD" id="SFLDG01063">
    <property type="entry name" value="activating_enzymes__group_1"/>
    <property type="match status" value="1"/>
</dbReference>
<dbReference type="InterPro" id="IPR013785">
    <property type="entry name" value="Aldolase_TIM"/>
</dbReference>
<dbReference type="PANTHER" id="PTHR30352">
    <property type="entry name" value="PYRUVATE FORMATE-LYASE-ACTIVATING ENZYME"/>
    <property type="match status" value="1"/>
</dbReference>
<evidence type="ECO:0000256" key="9">
    <source>
        <dbReference type="ARBA" id="ARBA00023004"/>
    </source>
</evidence>
<evidence type="ECO:0000256" key="1">
    <source>
        <dbReference type="ARBA" id="ARBA00001966"/>
    </source>
</evidence>
<comment type="catalytic activity">
    <reaction evidence="12">
        <text>glycyl-[protein] + reduced [flavodoxin] + S-adenosyl-L-methionine = glycin-2-yl radical-[protein] + semiquinone [flavodoxin] + 5'-deoxyadenosine + L-methionine + H(+)</text>
        <dbReference type="Rhea" id="RHEA:61976"/>
        <dbReference type="Rhea" id="RHEA-COMP:10622"/>
        <dbReference type="Rhea" id="RHEA-COMP:14480"/>
        <dbReference type="Rhea" id="RHEA-COMP:15993"/>
        <dbReference type="Rhea" id="RHEA-COMP:15994"/>
        <dbReference type="ChEBI" id="CHEBI:15378"/>
        <dbReference type="ChEBI" id="CHEBI:17319"/>
        <dbReference type="ChEBI" id="CHEBI:29947"/>
        <dbReference type="ChEBI" id="CHEBI:32722"/>
        <dbReference type="ChEBI" id="CHEBI:57618"/>
        <dbReference type="ChEBI" id="CHEBI:57844"/>
        <dbReference type="ChEBI" id="CHEBI:59789"/>
        <dbReference type="ChEBI" id="CHEBI:140311"/>
    </reaction>
</comment>
<evidence type="ECO:0000256" key="3">
    <source>
        <dbReference type="ARBA" id="ARBA00009777"/>
    </source>
</evidence>
<keyword evidence="13" id="KW-0456">Lyase</keyword>
<dbReference type="EMBL" id="KP869103">
    <property type="protein sequence ID" value="AKE45677.1"/>
    <property type="molecule type" value="Genomic_DNA"/>
</dbReference>
<organism evidence="13 14">
    <name type="scientific">Escherichia coli O157 typing phage 5</name>
    <dbReference type="NCBI Taxonomy" id="1508680"/>
    <lineage>
        <taxon>Viruses</taxon>
        <taxon>Duplodnaviria</taxon>
        <taxon>Heunggongvirae</taxon>
        <taxon>Uroviricota</taxon>
        <taxon>Caudoviricetes</taxon>
        <taxon>Vequintavirinae</taxon>
        <taxon>Vequintavirus</taxon>
        <taxon>Vequintavirus V5</taxon>
    </lineage>
</organism>
<protein>
    <recommendedName>
        <fullName evidence="4">Anaerobic ribonucleoside-triphosphate reductase-activating protein</fullName>
    </recommendedName>
    <alternativeName>
        <fullName evidence="11">Class III anaerobic ribonucleotide reductase small component</fullName>
    </alternativeName>
</protein>
<sequence length="157" mass="17437">MNVVNIIECSMVDGPGIRTTVFCSGCPHHCVGCQNKSVWSPAKGEPLTNDTIESILSSIEPNHITGVTLCGGEPLAPYNIDGMYSIICAIRERFGNTKTIWVYTGYLFEEVPDHIKDSVDYIMDGKYEKDNPTKKPFRGSDNQRMFKKVAGGWVQVD</sequence>
<evidence type="ECO:0000256" key="2">
    <source>
        <dbReference type="ARBA" id="ARBA00003852"/>
    </source>
</evidence>
<evidence type="ECO:0000256" key="12">
    <source>
        <dbReference type="ARBA" id="ARBA00047365"/>
    </source>
</evidence>
<dbReference type="Pfam" id="PF13353">
    <property type="entry name" value="Fer4_12"/>
    <property type="match status" value="1"/>
</dbReference>
<evidence type="ECO:0000256" key="11">
    <source>
        <dbReference type="ARBA" id="ARBA00033436"/>
    </source>
</evidence>
<comment type="cofactor">
    <cofactor evidence="1">
        <name>[4Fe-4S] cluster</name>
        <dbReference type="ChEBI" id="CHEBI:49883"/>
    </cofactor>
</comment>
<keyword evidence="10" id="KW-0411">Iron-sulfur</keyword>
<dbReference type="InterPro" id="IPR058240">
    <property type="entry name" value="rSAM_sf"/>
</dbReference>
<keyword evidence="7" id="KW-0479">Metal-binding</keyword>
<keyword evidence="5" id="KW-0004">4Fe-4S</keyword>
<comment type="similarity">
    <text evidence="3">Belongs to the organic radical-activating enzymes family.</text>
</comment>
<dbReference type="SFLD" id="SFLDG01066">
    <property type="entry name" value="organic_radical-activating_enz"/>
    <property type="match status" value="1"/>
</dbReference>
<evidence type="ECO:0000256" key="10">
    <source>
        <dbReference type="ARBA" id="ARBA00023014"/>
    </source>
</evidence>
<evidence type="ECO:0000256" key="6">
    <source>
        <dbReference type="ARBA" id="ARBA00022691"/>
    </source>
</evidence>
<dbReference type="GO" id="GO:0004748">
    <property type="term" value="F:ribonucleoside-diphosphate reductase activity, thioredoxin disulfide as acceptor"/>
    <property type="evidence" value="ECO:0007669"/>
    <property type="project" value="TreeGrafter"/>
</dbReference>
<evidence type="ECO:0000256" key="5">
    <source>
        <dbReference type="ARBA" id="ARBA00022485"/>
    </source>
</evidence>
<dbReference type="GO" id="GO:0046872">
    <property type="term" value="F:metal ion binding"/>
    <property type="evidence" value="ECO:0007669"/>
    <property type="project" value="UniProtKB-KW"/>
</dbReference>
<dbReference type="InterPro" id="IPR034457">
    <property type="entry name" value="Organic_radical-activating"/>
</dbReference>